<dbReference type="PANTHER" id="PTHR30618:SF0">
    <property type="entry name" value="PURINE-URACIL PERMEASE NCS1"/>
    <property type="match status" value="1"/>
</dbReference>
<evidence type="ECO:0000313" key="8">
    <source>
        <dbReference type="Proteomes" id="UP001342314"/>
    </source>
</evidence>
<feature type="transmembrane region" description="Helical" evidence="6">
    <location>
        <begin position="436"/>
        <end position="455"/>
    </location>
</feature>
<feature type="transmembrane region" description="Helical" evidence="6">
    <location>
        <begin position="467"/>
        <end position="490"/>
    </location>
</feature>
<dbReference type="Gene3D" id="1.10.4160.10">
    <property type="entry name" value="Hydantoin permease"/>
    <property type="match status" value="1"/>
</dbReference>
<evidence type="ECO:0000256" key="6">
    <source>
        <dbReference type="SAM" id="Phobius"/>
    </source>
</evidence>
<comment type="caution">
    <text evidence="7">The sequence shown here is derived from an EMBL/GenBank/DDBJ whole genome shotgun (WGS) entry which is preliminary data.</text>
</comment>
<reference evidence="7 8" key="1">
    <citation type="submission" date="2021-12" db="EMBL/GenBank/DDBJ databases">
        <title>High titer production of polyol ester of fatty acids by Rhodotorula paludigena BS15 towards product separation-free biomass refinery.</title>
        <authorList>
            <person name="Mano J."/>
            <person name="Ono H."/>
            <person name="Tanaka T."/>
            <person name="Naito K."/>
            <person name="Sushida H."/>
            <person name="Ike M."/>
            <person name="Tokuyasu K."/>
            <person name="Kitaoka M."/>
        </authorList>
    </citation>
    <scope>NUCLEOTIDE SEQUENCE [LARGE SCALE GENOMIC DNA]</scope>
    <source>
        <strain evidence="7 8">BS15</strain>
    </source>
</reference>
<feature type="transmembrane region" description="Helical" evidence="6">
    <location>
        <begin position="390"/>
        <end position="407"/>
    </location>
</feature>
<evidence type="ECO:0008006" key="9">
    <source>
        <dbReference type="Google" id="ProtNLM"/>
    </source>
</evidence>
<dbReference type="InterPro" id="IPR001248">
    <property type="entry name" value="Pur-cyt_permease"/>
</dbReference>
<evidence type="ECO:0000313" key="7">
    <source>
        <dbReference type="EMBL" id="GJN94131.1"/>
    </source>
</evidence>
<feature type="transmembrane region" description="Helical" evidence="6">
    <location>
        <begin position="99"/>
        <end position="121"/>
    </location>
</feature>
<keyword evidence="4 6" id="KW-1133">Transmembrane helix</keyword>
<dbReference type="EMBL" id="BQKY01000016">
    <property type="protein sequence ID" value="GJN94131.1"/>
    <property type="molecule type" value="Genomic_DNA"/>
</dbReference>
<dbReference type="AlphaFoldDB" id="A0AAV5GP50"/>
<feature type="transmembrane region" description="Helical" evidence="6">
    <location>
        <begin position="263"/>
        <end position="282"/>
    </location>
</feature>
<dbReference type="Pfam" id="PF02133">
    <property type="entry name" value="Transp_cyt_pur"/>
    <property type="match status" value="1"/>
</dbReference>
<feature type="transmembrane region" description="Helical" evidence="6">
    <location>
        <begin position="160"/>
        <end position="178"/>
    </location>
</feature>
<organism evidence="7 8">
    <name type="scientific">Rhodotorula paludigena</name>
    <dbReference type="NCBI Taxonomy" id="86838"/>
    <lineage>
        <taxon>Eukaryota</taxon>
        <taxon>Fungi</taxon>
        <taxon>Dikarya</taxon>
        <taxon>Basidiomycota</taxon>
        <taxon>Pucciniomycotina</taxon>
        <taxon>Microbotryomycetes</taxon>
        <taxon>Sporidiobolales</taxon>
        <taxon>Sporidiobolaceae</taxon>
        <taxon>Rhodotorula</taxon>
    </lineage>
</organism>
<feature type="transmembrane region" description="Helical" evidence="6">
    <location>
        <begin position="362"/>
        <end position="384"/>
    </location>
</feature>
<dbReference type="GO" id="GO:0005886">
    <property type="term" value="C:plasma membrane"/>
    <property type="evidence" value="ECO:0007669"/>
    <property type="project" value="TreeGrafter"/>
</dbReference>
<feature type="transmembrane region" description="Helical" evidence="6">
    <location>
        <begin position="319"/>
        <end position="341"/>
    </location>
</feature>
<evidence type="ECO:0000256" key="4">
    <source>
        <dbReference type="ARBA" id="ARBA00022989"/>
    </source>
</evidence>
<dbReference type="PANTHER" id="PTHR30618">
    <property type="entry name" value="NCS1 FAMILY PURINE/PYRIMIDINE TRANSPORTER"/>
    <property type="match status" value="1"/>
</dbReference>
<evidence type="ECO:0000256" key="2">
    <source>
        <dbReference type="ARBA" id="ARBA00008974"/>
    </source>
</evidence>
<evidence type="ECO:0000256" key="5">
    <source>
        <dbReference type="ARBA" id="ARBA00023136"/>
    </source>
</evidence>
<gene>
    <name evidence="7" type="ORF">Rhopal_007205-T1</name>
</gene>
<proteinExistence type="inferred from homology"/>
<protein>
    <recommendedName>
        <fullName evidence="9">Allantoin permease</fullName>
    </recommendedName>
</protein>
<dbReference type="GO" id="GO:0015205">
    <property type="term" value="F:nucleobase transmembrane transporter activity"/>
    <property type="evidence" value="ECO:0007669"/>
    <property type="project" value="TreeGrafter"/>
</dbReference>
<keyword evidence="3 6" id="KW-0812">Transmembrane</keyword>
<comment type="similarity">
    <text evidence="2">Belongs to the purine-cytosine permease (2.A.39) family.</text>
</comment>
<evidence type="ECO:0000256" key="1">
    <source>
        <dbReference type="ARBA" id="ARBA00004141"/>
    </source>
</evidence>
<feature type="transmembrane region" description="Helical" evidence="6">
    <location>
        <begin position="185"/>
        <end position="202"/>
    </location>
</feature>
<name>A0AAV5GP50_9BASI</name>
<feature type="transmembrane region" description="Helical" evidence="6">
    <location>
        <begin position="59"/>
        <end position="79"/>
    </location>
</feature>
<keyword evidence="8" id="KW-1185">Reference proteome</keyword>
<comment type="subcellular location">
    <subcellularLocation>
        <location evidence="1">Membrane</location>
        <topology evidence="1">Multi-pass membrane protein</topology>
    </subcellularLocation>
</comment>
<accession>A0AAV5GP50</accession>
<evidence type="ECO:0000256" key="3">
    <source>
        <dbReference type="ARBA" id="ARBA00022692"/>
    </source>
</evidence>
<feature type="transmembrane region" description="Helical" evidence="6">
    <location>
        <begin position="32"/>
        <end position="53"/>
    </location>
</feature>
<keyword evidence="5 6" id="KW-0472">Membrane</keyword>
<sequence>MEGLRSRAVALKRAVTTKEGFKQERTWTSWHYGAMWAAYGLSTGVWALGSSMIAAGLTAGQAVGVVFVAHMLGSIVIVINSRGGATYHVGYSVYQRASFGMFGSFIPILIRSATGLIWIGVQTYQGGMFTAVMLRCIFGHRWHDIANTIPKSSGITTKNLVGTIIFFVLTLPLLAMKIHKLRHLWVFKLCILPLAVIPFFAWTVSLAPNTGTNLFPGGGNLTGSALAWTFLRCVNSAMGKTSPSQQNAPDVSRYAVSRSAPQLSQLVVLPVINTAVACFGIFSTASTAKAWNLKAPIWNPWLLCDAILDRYWSPGARTAIFLVSICWTFSIVVSNIAVNILPFGADMSALSPRYININRGQYVGYCLGLVVQPWYILASASSFMAFLSGYSLFLAAVVGISATDYFWRKGNLHVPSLYTNAPGSAYRYSYGTHWRAMAAFVLSIFPTLPGFAGTFPGNKVALGWTHLYYISWLYCIVSSSLIYLFFLVVVPPKNLSGPRAAKYEQWADEQQALLDGDVTVDQVVGPGKGVDDEEKGKEACGDVLPVV</sequence>
<dbReference type="Proteomes" id="UP001342314">
    <property type="component" value="Unassembled WGS sequence"/>
</dbReference>
<dbReference type="InterPro" id="IPR045225">
    <property type="entry name" value="Uracil/uridine/allantoin_perm"/>
</dbReference>